<comment type="caution">
    <text evidence="5">The sequence shown here is derived from an EMBL/GenBank/DDBJ whole genome shotgun (WGS) entry which is preliminary data.</text>
</comment>
<dbReference type="OrthoDB" id="9769158at2"/>
<feature type="binding site" evidence="2">
    <location>
        <position position="96"/>
    </location>
    <ligand>
        <name>glutathione</name>
        <dbReference type="ChEBI" id="CHEBI:57925"/>
    </ligand>
</feature>
<feature type="active site" description="Nucleophile" evidence="1">
    <location>
        <position position="63"/>
    </location>
</feature>
<dbReference type="SFLD" id="SFLDG01206">
    <property type="entry name" value="Xi.1"/>
    <property type="match status" value="1"/>
</dbReference>
<sequence length="330" mass="38032">MGLLVDGVWHDQWYDTKSNSGQFKREAAQLRNWISKDGSAGPTGDGGFKAESGRYHLYVSLACPWAHRTLIFRAIKGLQQHISVSVVSPDMLDNGWTFDTTSYSSGDPLFESQFLHQIYTRNKPTYTGRVTVPVLWDKQQNRIVSNESSEIIRMLNNAFDDITGDQQDFYPEELRTEIDQVNEFVYDNINNGVYKAGFATSQQAYSEAYTSLFDALDKLEARLGASRFLVGDKITEADWRLFTTLIRFDSVYVGHFKCNKQTIEQYQNLSAYLRELYQSPGVAETVDFFHIKRHYYFSHTMINPTQVVPEGPQIDYLSEHRRAQQFREAE</sequence>
<feature type="domain" description="GST C-terminal" evidence="4">
    <location>
        <begin position="171"/>
        <end position="298"/>
    </location>
</feature>
<dbReference type="SFLD" id="SFLDG01148">
    <property type="entry name" value="Xi_(cytGST)"/>
    <property type="match status" value="1"/>
</dbReference>
<evidence type="ECO:0000313" key="6">
    <source>
        <dbReference type="Proteomes" id="UP000619743"/>
    </source>
</evidence>
<dbReference type="SFLD" id="SFLDS00019">
    <property type="entry name" value="Glutathione_Transferase_(cytos"/>
    <property type="match status" value="1"/>
</dbReference>
<dbReference type="InterPro" id="IPR004045">
    <property type="entry name" value="Glutathione_S-Trfase_N"/>
</dbReference>
<dbReference type="InterPro" id="IPR036249">
    <property type="entry name" value="Thioredoxin-like_sf"/>
</dbReference>
<dbReference type="AlphaFoldDB" id="A0A8J2XLR6"/>
<dbReference type="InterPro" id="IPR047047">
    <property type="entry name" value="GST_Omega-like_C"/>
</dbReference>
<dbReference type="SUPFAM" id="SSF52833">
    <property type="entry name" value="Thioredoxin-like"/>
    <property type="match status" value="1"/>
</dbReference>
<dbReference type="InterPro" id="IPR040079">
    <property type="entry name" value="Glutathione_S-Trfase"/>
</dbReference>
<dbReference type="PANTHER" id="PTHR32419:SF6">
    <property type="entry name" value="GLUTATHIONE S-TRANSFERASE OMEGA-LIKE 1-RELATED"/>
    <property type="match status" value="1"/>
</dbReference>
<gene>
    <name evidence="5" type="ORF">GCM10011369_11790</name>
</gene>
<feature type="site" description="Lowers pKa of active site Cys" evidence="3">
    <location>
        <position position="252"/>
    </location>
</feature>
<dbReference type="GO" id="GO:0005737">
    <property type="term" value="C:cytoplasm"/>
    <property type="evidence" value="ECO:0007669"/>
    <property type="project" value="TreeGrafter"/>
</dbReference>
<reference evidence="6" key="1">
    <citation type="journal article" date="2019" name="Int. J. Syst. Evol. Microbiol.">
        <title>The Global Catalogue of Microorganisms (GCM) 10K type strain sequencing project: providing services to taxonomists for standard genome sequencing and annotation.</title>
        <authorList>
            <consortium name="The Broad Institute Genomics Platform"/>
            <consortium name="The Broad Institute Genome Sequencing Center for Infectious Disease"/>
            <person name="Wu L."/>
            <person name="Ma J."/>
        </authorList>
    </citation>
    <scope>NUCLEOTIDE SEQUENCE [LARGE SCALE GENOMIC DNA]</scope>
    <source>
        <strain evidence="6">CGMCC 1.10130</strain>
    </source>
</reference>
<evidence type="ECO:0000256" key="1">
    <source>
        <dbReference type="PIRSR" id="PIRSR015753-1"/>
    </source>
</evidence>
<dbReference type="InterPro" id="IPR036282">
    <property type="entry name" value="Glutathione-S-Trfase_C_sf"/>
</dbReference>
<dbReference type="InterPro" id="IPR016639">
    <property type="entry name" value="GST_Omega/GSH"/>
</dbReference>
<evidence type="ECO:0000313" key="5">
    <source>
        <dbReference type="EMBL" id="GGA71649.1"/>
    </source>
</evidence>
<dbReference type="Gene3D" id="1.20.1050.10">
    <property type="match status" value="1"/>
</dbReference>
<name>A0A8J2XLR6_9GAMM</name>
<feature type="binding site" evidence="2">
    <location>
        <begin position="147"/>
        <end position="148"/>
    </location>
    <ligand>
        <name>glutathione</name>
        <dbReference type="ChEBI" id="CHEBI:57925"/>
    </ligand>
</feature>
<dbReference type="GO" id="GO:0004364">
    <property type="term" value="F:glutathione transferase activity"/>
    <property type="evidence" value="ECO:0007669"/>
    <property type="project" value="InterPro"/>
</dbReference>
<dbReference type="Pfam" id="PF13409">
    <property type="entry name" value="GST_N_2"/>
    <property type="match status" value="1"/>
</dbReference>
<protein>
    <submittedName>
        <fullName evidence="5">Glutathione-dependent reductase</fullName>
    </submittedName>
</protein>
<proteinExistence type="predicted"/>
<dbReference type="PANTHER" id="PTHR32419">
    <property type="entry name" value="GLUTATHIONYL-HYDROQUINONE REDUCTASE"/>
    <property type="match status" value="1"/>
</dbReference>
<dbReference type="Gene3D" id="3.40.30.10">
    <property type="entry name" value="Glutaredoxin"/>
    <property type="match status" value="1"/>
</dbReference>
<dbReference type="PIRSF" id="PIRSF015753">
    <property type="entry name" value="GST"/>
    <property type="match status" value="1"/>
</dbReference>
<feature type="binding site" evidence="2">
    <location>
        <begin position="129"/>
        <end position="132"/>
    </location>
    <ligand>
        <name>glutathione</name>
        <dbReference type="ChEBI" id="CHEBI:57925"/>
    </ligand>
</feature>
<dbReference type="Proteomes" id="UP000619743">
    <property type="component" value="Unassembled WGS sequence"/>
</dbReference>
<keyword evidence="6" id="KW-1185">Reference proteome</keyword>
<evidence type="ECO:0000256" key="3">
    <source>
        <dbReference type="PIRSR" id="PIRSR015753-3"/>
    </source>
</evidence>
<dbReference type="EMBL" id="BMDX01000004">
    <property type="protein sequence ID" value="GGA71649.1"/>
    <property type="molecule type" value="Genomic_DNA"/>
</dbReference>
<feature type="active site" description="Proton donor/acceptor" evidence="1">
    <location>
        <position position="194"/>
    </location>
</feature>
<dbReference type="RefSeq" id="WP_087505015.1">
    <property type="nucleotide sequence ID" value="NZ_BMDX01000004.1"/>
</dbReference>
<dbReference type="PROSITE" id="PS50405">
    <property type="entry name" value="GST_CTER"/>
    <property type="match status" value="1"/>
</dbReference>
<dbReference type="CDD" id="cd03190">
    <property type="entry name" value="GST_C_Omega_like"/>
    <property type="match status" value="1"/>
</dbReference>
<feature type="site" description="Lowers pKa of active site Cys" evidence="3">
    <location>
        <position position="295"/>
    </location>
</feature>
<organism evidence="5 6">
    <name type="scientific">Neiella marina</name>
    <dbReference type="NCBI Taxonomy" id="508461"/>
    <lineage>
        <taxon>Bacteria</taxon>
        <taxon>Pseudomonadati</taxon>
        <taxon>Pseudomonadota</taxon>
        <taxon>Gammaproteobacteria</taxon>
        <taxon>Alteromonadales</taxon>
        <taxon>Echinimonadaceae</taxon>
        <taxon>Neiella</taxon>
    </lineage>
</organism>
<dbReference type="FunFam" id="3.40.30.10:FF:000058">
    <property type="entry name" value="Glutathione S-transferase, omega"/>
    <property type="match status" value="1"/>
</dbReference>
<dbReference type="SUPFAM" id="SSF47616">
    <property type="entry name" value="GST C-terminal domain-like"/>
    <property type="match status" value="1"/>
</dbReference>
<accession>A0A8J2XLR6</accession>
<dbReference type="InterPro" id="IPR010987">
    <property type="entry name" value="Glutathione-S-Trfase_C-like"/>
</dbReference>
<evidence type="ECO:0000259" key="4">
    <source>
        <dbReference type="PROSITE" id="PS50405"/>
    </source>
</evidence>
<evidence type="ECO:0000256" key="2">
    <source>
        <dbReference type="PIRSR" id="PIRSR015753-2"/>
    </source>
</evidence>
<dbReference type="Pfam" id="PF13410">
    <property type="entry name" value="GST_C_2"/>
    <property type="match status" value="1"/>
</dbReference>